<keyword evidence="2" id="KW-0812">Transmembrane</keyword>
<feature type="compositionally biased region" description="Acidic residues" evidence="1">
    <location>
        <begin position="114"/>
        <end position="124"/>
    </location>
</feature>
<dbReference type="Proteomes" id="UP001158986">
    <property type="component" value="Unassembled WGS sequence"/>
</dbReference>
<dbReference type="Proteomes" id="UP001160483">
    <property type="component" value="Unassembled WGS sequence"/>
</dbReference>
<evidence type="ECO:0000313" key="4">
    <source>
        <dbReference type="EMBL" id="CAH0517607.1"/>
    </source>
</evidence>
<dbReference type="EMBL" id="CAKKTJ010000088">
    <property type="protein sequence ID" value="CAH0473832.1"/>
    <property type="molecule type" value="Genomic_DNA"/>
</dbReference>
<keyword evidence="2" id="KW-0472">Membrane</keyword>
<organism evidence="3 6">
    <name type="scientific">Peronospora belbahrii</name>
    <dbReference type="NCBI Taxonomy" id="622444"/>
    <lineage>
        <taxon>Eukaryota</taxon>
        <taxon>Sar</taxon>
        <taxon>Stramenopiles</taxon>
        <taxon>Oomycota</taxon>
        <taxon>Peronosporomycetes</taxon>
        <taxon>Peronosporales</taxon>
        <taxon>Peronosporaceae</taxon>
        <taxon>Peronospora</taxon>
    </lineage>
</organism>
<evidence type="ECO:0008006" key="7">
    <source>
        <dbReference type="Google" id="ProtNLM"/>
    </source>
</evidence>
<keyword evidence="5" id="KW-1185">Reference proteome</keyword>
<feature type="region of interest" description="Disordered" evidence="1">
    <location>
        <begin position="1"/>
        <end position="29"/>
    </location>
</feature>
<feature type="compositionally biased region" description="Basic and acidic residues" evidence="1">
    <location>
        <begin position="97"/>
        <end position="113"/>
    </location>
</feature>
<sequence length="124" mass="13851">MAQQEVTKAAPETRASSTRHQSTLHTSLSSFVSSTSTQIIAHAPSLEDSIKFSGGAVAALVAMRYAGSLRSACIVGFLSGLFAHSFYVDVIRKKRRERDEKRERQGEKDRELYPEEEEEEEDTE</sequence>
<gene>
    <name evidence="4" type="ORF">PBS001_LOCUS4202</name>
    <name evidence="3" type="ORF">PBS003_LOCUS707</name>
</gene>
<evidence type="ECO:0000256" key="2">
    <source>
        <dbReference type="SAM" id="Phobius"/>
    </source>
</evidence>
<dbReference type="AlphaFoldDB" id="A0AAU9KNR9"/>
<comment type="caution">
    <text evidence="3">The sequence shown here is derived from an EMBL/GenBank/DDBJ whole genome shotgun (WGS) entry which is preliminary data.</text>
</comment>
<evidence type="ECO:0000313" key="3">
    <source>
        <dbReference type="EMBL" id="CAH0473832.1"/>
    </source>
</evidence>
<keyword evidence="2" id="KW-1133">Transmembrane helix</keyword>
<proteinExistence type="predicted"/>
<dbReference type="EMBL" id="CAKLCB010000247">
    <property type="protein sequence ID" value="CAH0517607.1"/>
    <property type="molecule type" value="Genomic_DNA"/>
</dbReference>
<feature type="region of interest" description="Disordered" evidence="1">
    <location>
        <begin position="96"/>
        <end position="124"/>
    </location>
</feature>
<feature type="transmembrane region" description="Helical" evidence="2">
    <location>
        <begin position="69"/>
        <end position="88"/>
    </location>
</feature>
<evidence type="ECO:0000256" key="1">
    <source>
        <dbReference type="SAM" id="MobiDB-lite"/>
    </source>
</evidence>
<reference evidence="3 5" key="1">
    <citation type="submission" date="2021-11" db="EMBL/GenBank/DDBJ databases">
        <authorList>
            <person name="Islam A."/>
            <person name="Islam S."/>
            <person name="Flora M.S."/>
            <person name="Rahman M."/>
            <person name="Ziaur R.M."/>
            <person name="Epstein J.H."/>
            <person name="Hassan M."/>
            <person name="Klassen M."/>
            <person name="Woodard K."/>
            <person name="Webb A."/>
            <person name="Webby R.J."/>
            <person name="El Zowalaty M.E."/>
        </authorList>
    </citation>
    <scope>NUCLEOTIDE SEQUENCE</scope>
    <source>
        <strain evidence="4">Pbs1</strain>
        <strain evidence="3">Pbs3</strain>
    </source>
</reference>
<protein>
    <recommendedName>
        <fullName evidence="7">Cytochrome c oxidase assembly protein COX20, mitochondrial</fullName>
    </recommendedName>
</protein>
<accession>A0AAU9KNR9</accession>
<evidence type="ECO:0000313" key="5">
    <source>
        <dbReference type="Proteomes" id="UP001158986"/>
    </source>
</evidence>
<name>A0AAU9KNR9_9STRA</name>
<evidence type="ECO:0000313" key="6">
    <source>
        <dbReference type="Proteomes" id="UP001160483"/>
    </source>
</evidence>